<protein>
    <submittedName>
        <fullName evidence="1">Uncharacterized protein</fullName>
    </submittedName>
</protein>
<sequence length="62" mass="6578">MSVVAPVNVPMPIVIAPPVDAVVRLTPPGVNAELKLAPVLKVCAPLPVELKIIFWMPETPAQ</sequence>
<dbReference type="AlphaFoldDB" id="A0A5Q0BJD7"/>
<dbReference type="Proteomes" id="UP000325755">
    <property type="component" value="Chromosome"/>
</dbReference>
<accession>A0A5Q0BJD7</accession>
<gene>
    <name evidence="1" type="ORF">F6R98_11930</name>
</gene>
<reference evidence="1 2" key="1">
    <citation type="submission" date="2019-09" db="EMBL/GenBank/DDBJ databases">
        <title>Ecophysiology of the spiral-shaped methanotroph Methylospira mobilis as revealed by the complete genome sequence.</title>
        <authorList>
            <person name="Oshkin I.Y."/>
            <person name="Dedysh S.N."/>
            <person name="Miroshnikov K."/>
            <person name="Danilova O.V."/>
            <person name="Hakobyan A."/>
            <person name="Liesack W."/>
        </authorList>
    </citation>
    <scope>NUCLEOTIDE SEQUENCE [LARGE SCALE GENOMIC DNA]</scope>
    <source>
        <strain evidence="1 2">Shm1</strain>
    </source>
</reference>
<keyword evidence="2" id="KW-1185">Reference proteome</keyword>
<evidence type="ECO:0000313" key="2">
    <source>
        <dbReference type="Proteomes" id="UP000325755"/>
    </source>
</evidence>
<organism evidence="1 2">
    <name type="scientific">Candidatus Methylospira mobilis</name>
    <dbReference type="NCBI Taxonomy" id="1808979"/>
    <lineage>
        <taxon>Bacteria</taxon>
        <taxon>Pseudomonadati</taxon>
        <taxon>Pseudomonadota</taxon>
        <taxon>Gammaproteobacteria</taxon>
        <taxon>Methylococcales</taxon>
        <taxon>Methylococcaceae</taxon>
        <taxon>Candidatus Methylospira</taxon>
    </lineage>
</organism>
<evidence type="ECO:0000313" key="1">
    <source>
        <dbReference type="EMBL" id="QFY43242.1"/>
    </source>
</evidence>
<dbReference type="EMBL" id="CP044205">
    <property type="protein sequence ID" value="QFY43242.1"/>
    <property type="molecule type" value="Genomic_DNA"/>
</dbReference>
<proteinExistence type="predicted"/>
<dbReference type="KEGG" id="mmob:F6R98_11930"/>
<name>A0A5Q0BJD7_9GAMM</name>
<dbReference type="InParanoid" id="A0A5Q0BJD7"/>